<protein>
    <recommendedName>
        <fullName evidence="3">Protein kinase domain-containing protein</fullName>
    </recommendedName>
</protein>
<evidence type="ECO:0000313" key="1">
    <source>
        <dbReference type="EMBL" id="TFK21394.1"/>
    </source>
</evidence>
<dbReference type="AlphaFoldDB" id="A0A5C3KM62"/>
<dbReference type="Gene3D" id="1.10.510.10">
    <property type="entry name" value="Transferase(Phosphotransferase) domain 1"/>
    <property type="match status" value="1"/>
</dbReference>
<gene>
    <name evidence="1" type="ORF">FA15DRAFT_80978</name>
</gene>
<dbReference type="EMBL" id="ML210269">
    <property type="protein sequence ID" value="TFK21394.1"/>
    <property type="molecule type" value="Genomic_DNA"/>
</dbReference>
<proteinExistence type="predicted"/>
<dbReference type="OrthoDB" id="1924919at2759"/>
<dbReference type="STRING" id="230819.A0A5C3KM62"/>
<sequence>MRLSDRTQQYPTCLTLAQVECDDQPMTAGSFGEVYRGRFQGQNIALKVVKLHRKIAVLKSIQVSENRVEAVLRHGHLILVKRYPTLSQERQSYGVIFRIPPFYGIYQLDNKYKGICTVSPWMENGNVQDYLKQASARIVYGFSRMLPPVLPTYTRTA</sequence>
<evidence type="ECO:0000313" key="2">
    <source>
        <dbReference type="Proteomes" id="UP000307440"/>
    </source>
</evidence>
<dbReference type="InterPro" id="IPR011009">
    <property type="entry name" value="Kinase-like_dom_sf"/>
</dbReference>
<name>A0A5C3KM62_COPMA</name>
<dbReference type="Proteomes" id="UP000307440">
    <property type="component" value="Unassembled WGS sequence"/>
</dbReference>
<reference evidence="1 2" key="1">
    <citation type="journal article" date="2019" name="Nat. Ecol. Evol.">
        <title>Megaphylogeny resolves global patterns of mushroom evolution.</title>
        <authorList>
            <person name="Varga T."/>
            <person name="Krizsan K."/>
            <person name="Foldi C."/>
            <person name="Dima B."/>
            <person name="Sanchez-Garcia M."/>
            <person name="Sanchez-Ramirez S."/>
            <person name="Szollosi G.J."/>
            <person name="Szarkandi J.G."/>
            <person name="Papp V."/>
            <person name="Albert L."/>
            <person name="Andreopoulos W."/>
            <person name="Angelini C."/>
            <person name="Antonin V."/>
            <person name="Barry K.W."/>
            <person name="Bougher N.L."/>
            <person name="Buchanan P."/>
            <person name="Buyck B."/>
            <person name="Bense V."/>
            <person name="Catcheside P."/>
            <person name="Chovatia M."/>
            <person name="Cooper J."/>
            <person name="Damon W."/>
            <person name="Desjardin D."/>
            <person name="Finy P."/>
            <person name="Geml J."/>
            <person name="Haridas S."/>
            <person name="Hughes K."/>
            <person name="Justo A."/>
            <person name="Karasinski D."/>
            <person name="Kautmanova I."/>
            <person name="Kiss B."/>
            <person name="Kocsube S."/>
            <person name="Kotiranta H."/>
            <person name="LaButti K.M."/>
            <person name="Lechner B.E."/>
            <person name="Liimatainen K."/>
            <person name="Lipzen A."/>
            <person name="Lukacs Z."/>
            <person name="Mihaltcheva S."/>
            <person name="Morgado L.N."/>
            <person name="Niskanen T."/>
            <person name="Noordeloos M.E."/>
            <person name="Ohm R.A."/>
            <person name="Ortiz-Santana B."/>
            <person name="Ovrebo C."/>
            <person name="Racz N."/>
            <person name="Riley R."/>
            <person name="Savchenko A."/>
            <person name="Shiryaev A."/>
            <person name="Soop K."/>
            <person name="Spirin V."/>
            <person name="Szebenyi C."/>
            <person name="Tomsovsky M."/>
            <person name="Tulloss R.E."/>
            <person name="Uehling J."/>
            <person name="Grigoriev I.V."/>
            <person name="Vagvolgyi C."/>
            <person name="Papp T."/>
            <person name="Martin F.M."/>
            <person name="Miettinen O."/>
            <person name="Hibbett D.S."/>
            <person name="Nagy L.G."/>
        </authorList>
    </citation>
    <scope>NUCLEOTIDE SEQUENCE [LARGE SCALE GENOMIC DNA]</scope>
    <source>
        <strain evidence="1 2">CBS 121175</strain>
    </source>
</reference>
<accession>A0A5C3KM62</accession>
<organism evidence="1 2">
    <name type="scientific">Coprinopsis marcescibilis</name>
    <name type="common">Agaric fungus</name>
    <name type="synonym">Psathyrella marcescibilis</name>
    <dbReference type="NCBI Taxonomy" id="230819"/>
    <lineage>
        <taxon>Eukaryota</taxon>
        <taxon>Fungi</taxon>
        <taxon>Dikarya</taxon>
        <taxon>Basidiomycota</taxon>
        <taxon>Agaricomycotina</taxon>
        <taxon>Agaricomycetes</taxon>
        <taxon>Agaricomycetidae</taxon>
        <taxon>Agaricales</taxon>
        <taxon>Agaricineae</taxon>
        <taxon>Psathyrellaceae</taxon>
        <taxon>Coprinopsis</taxon>
    </lineage>
</organism>
<evidence type="ECO:0008006" key="3">
    <source>
        <dbReference type="Google" id="ProtNLM"/>
    </source>
</evidence>
<dbReference type="SUPFAM" id="SSF56112">
    <property type="entry name" value="Protein kinase-like (PK-like)"/>
    <property type="match status" value="1"/>
</dbReference>
<keyword evidence="2" id="KW-1185">Reference proteome</keyword>